<dbReference type="EMBL" id="LWDG02000169">
    <property type="protein sequence ID" value="KAE8268181.1"/>
    <property type="molecule type" value="Genomic_DNA"/>
</dbReference>
<proteinExistence type="predicted"/>
<comment type="caution">
    <text evidence="1">The sequence shown here is derived from an EMBL/GenBank/DDBJ whole genome shotgun (WGS) entry which is preliminary data.</text>
</comment>
<protein>
    <submittedName>
        <fullName evidence="1">Uncharacterized protein</fullName>
    </submittedName>
</protein>
<reference evidence="1" key="2">
    <citation type="journal article" date="2019" name="IMA Fungus">
        <title>Genome sequencing and comparison of five Tilletia species to identify candidate genes for the detection of regulated species infecting wheat.</title>
        <authorList>
            <person name="Nguyen H.D.T."/>
            <person name="Sultana T."/>
            <person name="Kesanakurti P."/>
            <person name="Hambleton S."/>
        </authorList>
    </citation>
    <scope>NUCLEOTIDE SEQUENCE</scope>
    <source>
        <strain evidence="1">DAOMC 236422</strain>
    </source>
</reference>
<sequence length="145" mass="14661">MSAIDNFCLLSTDVPSLPGPECSVYAPNPNASFAQRISNCCNGAQVHYIGNSTAEVPIERSCISWCSYPALAGNDSVVNAVTRKWQECVGVSPGAKCQVGQNGSKSGAAPGGPVALLGSGGGRKGAVLLATVLVLPWVASAVVAV</sequence>
<accession>A0A8X7T489</accession>
<keyword evidence="2" id="KW-1185">Reference proteome</keyword>
<gene>
    <name evidence="1" type="ORF">A4X09_0g4170</name>
</gene>
<evidence type="ECO:0000313" key="1">
    <source>
        <dbReference type="EMBL" id="KAE8268181.1"/>
    </source>
</evidence>
<organism evidence="1 2">
    <name type="scientific">Tilletia walkeri</name>
    <dbReference type="NCBI Taxonomy" id="117179"/>
    <lineage>
        <taxon>Eukaryota</taxon>
        <taxon>Fungi</taxon>
        <taxon>Dikarya</taxon>
        <taxon>Basidiomycota</taxon>
        <taxon>Ustilaginomycotina</taxon>
        <taxon>Exobasidiomycetes</taxon>
        <taxon>Tilletiales</taxon>
        <taxon>Tilletiaceae</taxon>
        <taxon>Tilletia</taxon>
    </lineage>
</organism>
<reference evidence="1" key="1">
    <citation type="submission" date="2016-04" db="EMBL/GenBank/DDBJ databases">
        <authorList>
            <person name="Nguyen H.D."/>
            <person name="Samba Siva P."/>
            <person name="Cullis J."/>
            <person name="Levesque C.A."/>
            <person name="Hambleton S."/>
        </authorList>
    </citation>
    <scope>NUCLEOTIDE SEQUENCE</scope>
    <source>
        <strain evidence="1">DAOMC 236422</strain>
    </source>
</reference>
<dbReference type="Proteomes" id="UP000078113">
    <property type="component" value="Unassembled WGS sequence"/>
</dbReference>
<name>A0A8X7T489_9BASI</name>
<evidence type="ECO:0000313" key="2">
    <source>
        <dbReference type="Proteomes" id="UP000078113"/>
    </source>
</evidence>
<dbReference type="AlphaFoldDB" id="A0A8X7T489"/>